<comment type="caution">
    <text evidence="2">The sequence shown here is derived from an EMBL/GenBank/DDBJ whole genome shotgun (WGS) entry which is preliminary data.</text>
</comment>
<dbReference type="PANTHER" id="PTHR35004">
    <property type="entry name" value="TRANSPOSASE RV3428C-RELATED"/>
    <property type="match status" value="1"/>
</dbReference>
<proteinExistence type="predicted"/>
<accession>A0A1J4TC54</accession>
<reference evidence="2 3" key="1">
    <citation type="journal article" date="2016" name="Environ. Microbiol.">
        <title>Genomic resolution of a cold subsurface aquifer community provides metabolic insights for novel microbes adapted to high CO concentrations.</title>
        <authorList>
            <person name="Probst A.J."/>
            <person name="Castelle C.J."/>
            <person name="Singh A."/>
            <person name="Brown C.T."/>
            <person name="Anantharaman K."/>
            <person name="Sharon I."/>
            <person name="Hug L.A."/>
            <person name="Burstein D."/>
            <person name="Emerson J.B."/>
            <person name="Thomas B.C."/>
            <person name="Banfield J.F."/>
        </authorList>
    </citation>
    <scope>NUCLEOTIDE SEQUENCE [LARGE SCALE GENOMIC DNA]</scope>
    <source>
        <strain evidence="2">CG1_02_41_21</strain>
    </source>
</reference>
<dbReference type="InterPro" id="IPR055247">
    <property type="entry name" value="InsJ-like_HTH"/>
</dbReference>
<dbReference type="Pfam" id="PF13683">
    <property type="entry name" value="rve_3"/>
    <property type="match status" value="1"/>
</dbReference>
<evidence type="ECO:0000259" key="1">
    <source>
        <dbReference type="PROSITE" id="PS50994"/>
    </source>
</evidence>
<dbReference type="SUPFAM" id="SSF53098">
    <property type="entry name" value="Ribonuclease H-like"/>
    <property type="match status" value="1"/>
</dbReference>
<dbReference type="GO" id="GO:0015074">
    <property type="term" value="P:DNA integration"/>
    <property type="evidence" value="ECO:0007669"/>
    <property type="project" value="InterPro"/>
</dbReference>
<dbReference type="InterPro" id="IPR012337">
    <property type="entry name" value="RNaseH-like_sf"/>
</dbReference>
<evidence type="ECO:0000313" key="3">
    <source>
        <dbReference type="Proteomes" id="UP000182860"/>
    </source>
</evidence>
<dbReference type="AlphaFoldDB" id="A0A1J4TC54"/>
<name>A0A1J4TC54_9BACT</name>
<dbReference type="PANTHER" id="PTHR35004:SF7">
    <property type="entry name" value="INTEGRASE PROTEIN"/>
    <property type="match status" value="1"/>
</dbReference>
<dbReference type="SUPFAM" id="SSF46689">
    <property type="entry name" value="Homeodomain-like"/>
    <property type="match status" value="1"/>
</dbReference>
<dbReference type="InterPro" id="IPR001584">
    <property type="entry name" value="Integrase_cat-core"/>
</dbReference>
<dbReference type="GO" id="GO:0003676">
    <property type="term" value="F:nucleic acid binding"/>
    <property type="evidence" value="ECO:0007669"/>
    <property type="project" value="InterPro"/>
</dbReference>
<organism evidence="2 3">
    <name type="scientific">Candidatus Falkowbacteria bacterium CG1_02_41_21</name>
    <dbReference type="NCBI Taxonomy" id="1805147"/>
    <lineage>
        <taxon>Bacteria</taxon>
        <taxon>Candidatus Falkowiibacteriota</taxon>
    </lineage>
</organism>
<dbReference type="InterPro" id="IPR009057">
    <property type="entry name" value="Homeodomain-like_sf"/>
</dbReference>
<dbReference type="PROSITE" id="PS50994">
    <property type="entry name" value="INTEGRASE"/>
    <property type="match status" value="1"/>
</dbReference>
<dbReference type="Proteomes" id="UP000182860">
    <property type="component" value="Unassembled WGS sequence"/>
</dbReference>
<dbReference type="Pfam" id="PF13518">
    <property type="entry name" value="HTH_28"/>
    <property type="match status" value="1"/>
</dbReference>
<sequence length="322" mass="37812">MPRRNTQEALIAMKKEILGSCIAKRMKCKDGAKILHLHPKSFSRLKRHYLEEGEAALVTKPPGPKNGFVAGNRTPEWLESVVSELAQKNIFSGPMELSDMLFDERSIRLDQSTIFRILRRKRVRYYRAYVMPKRNPRLYCLETPGEELQLDACYPYGRGRQICCFDAIDDCSRHVVGKMYTRETAENAIDFIKYLLIHVPYTVKRIRIDNRSRKQISDFCKSIGIEVIVNVAHQPKQNGKIERFHRTVKNKLFWKHCHIYDDINLIDYKLQQWLVYYNEQRRHGGYGMNRLTPAQKLASSLFNSLYILPLKKVTLTMQSYIY</sequence>
<evidence type="ECO:0000313" key="2">
    <source>
        <dbReference type="EMBL" id="OIO08483.1"/>
    </source>
</evidence>
<feature type="domain" description="Integrase catalytic" evidence="1">
    <location>
        <begin position="140"/>
        <end position="301"/>
    </location>
</feature>
<dbReference type="EMBL" id="MNUV01000004">
    <property type="protein sequence ID" value="OIO08483.1"/>
    <property type="molecule type" value="Genomic_DNA"/>
</dbReference>
<dbReference type="InterPro" id="IPR036397">
    <property type="entry name" value="RNaseH_sf"/>
</dbReference>
<dbReference type="Gene3D" id="3.30.420.10">
    <property type="entry name" value="Ribonuclease H-like superfamily/Ribonuclease H"/>
    <property type="match status" value="1"/>
</dbReference>
<protein>
    <recommendedName>
        <fullName evidence="1">Integrase catalytic domain-containing protein</fullName>
    </recommendedName>
</protein>
<gene>
    <name evidence="2" type="ORF">AUJ35_00150</name>
</gene>